<dbReference type="Proteomes" id="UP000681967">
    <property type="component" value="Unassembled WGS sequence"/>
</dbReference>
<evidence type="ECO:0000313" key="2">
    <source>
        <dbReference type="EMBL" id="CAF4917143.1"/>
    </source>
</evidence>
<dbReference type="EMBL" id="CAJOBH010140411">
    <property type="protein sequence ID" value="CAF4802412.1"/>
    <property type="molecule type" value="Genomic_DNA"/>
</dbReference>
<proteinExistence type="predicted"/>
<gene>
    <name evidence="1" type="ORF">BYL167_LOCUS48205</name>
    <name evidence="2" type="ORF">GIL414_LOCUS52616</name>
</gene>
<name>A0A8S3CHY0_9BILA</name>
<evidence type="ECO:0008006" key="4">
    <source>
        <dbReference type="Google" id="ProtNLM"/>
    </source>
</evidence>
<dbReference type="EMBL" id="CAJOBJ010180745">
    <property type="protein sequence ID" value="CAF4917143.1"/>
    <property type="molecule type" value="Genomic_DNA"/>
</dbReference>
<reference evidence="2" key="1">
    <citation type="submission" date="2021-02" db="EMBL/GenBank/DDBJ databases">
        <authorList>
            <person name="Nowell W R."/>
        </authorList>
    </citation>
    <scope>NUCLEOTIDE SEQUENCE</scope>
</reference>
<comment type="caution">
    <text evidence="2">The sequence shown here is derived from an EMBL/GenBank/DDBJ whole genome shotgun (WGS) entry which is preliminary data.</text>
</comment>
<protein>
    <recommendedName>
        <fullName evidence="4">Zinc ribbon domain-containing protein</fullName>
    </recommendedName>
</protein>
<evidence type="ECO:0000313" key="3">
    <source>
        <dbReference type="Proteomes" id="UP000681720"/>
    </source>
</evidence>
<feature type="non-terminal residue" evidence="2">
    <location>
        <position position="46"/>
    </location>
</feature>
<evidence type="ECO:0000313" key="1">
    <source>
        <dbReference type="EMBL" id="CAF4802412.1"/>
    </source>
</evidence>
<feature type="non-terminal residue" evidence="2">
    <location>
        <position position="1"/>
    </location>
</feature>
<dbReference type="Proteomes" id="UP000681720">
    <property type="component" value="Unassembled WGS sequence"/>
</dbReference>
<accession>A0A8S3CHY0</accession>
<sequence>YVDFFETPAANLPTVTDTTTLQCPRCNSAVAATPGICPNCGENVFQ</sequence>
<dbReference type="AlphaFoldDB" id="A0A8S3CHY0"/>
<organism evidence="2 3">
    <name type="scientific">Rotaria magnacalcarata</name>
    <dbReference type="NCBI Taxonomy" id="392030"/>
    <lineage>
        <taxon>Eukaryota</taxon>
        <taxon>Metazoa</taxon>
        <taxon>Spiralia</taxon>
        <taxon>Gnathifera</taxon>
        <taxon>Rotifera</taxon>
        <taxon>Eurotatoria</taxon>
        <taxon>Bdelloidea</taxon>
        <taxon>Philodinida</taxon>
        <taxon>Philodinidae</taxon>
        <taxon>Rotaria</taxon>
    </lineage>
</organism>